<dbReference type="SMART" id="SM00318">
    <property type="entry name" value="SNc"/>
    <property type="match status" value="1"/>
</dbReference>
<dbReference type="Pfam" id="PF00565">
    <property type="entry name" value="SNase"/>
    <property type="match status" value="1"/>
</dbReference>
<dbReference type="PROSITE" id="PS50830">
    <property type="entry name" value="TNASE_3"/>
    <property type="match status" value="1"/>
</dbReference>
<name>A0A6C0ETR5_9ZZZZ</name>
<evidence type="ECO:0000259" key="1">
    <source>
        <dbReference type="PROSITE" id="PS50830"/>
    </source>
</evidence>
<dbReference type="Gene3D" id="2.40.50.90">
    <property type="match status" value="1"/>
</dbReference>
<dbReference type="SUPFAM" id="SSF50199">
    <property type="entry name" value="Staphylococcal nuclease"/>
    <property type="match status" value="1"/>
</dbReference>
<organism evidence="2">
    <name type="scientific">viral metagenome</name>
    <dbReference type="NCBI Taxonomy" id="1070528"/>
    <lineage>
        <taxon>unclassified sequences</taxon>
        <taxon>metagenomes</taxon>
        <taxon>organismal metagenomes</taxon>
    </lineage>
</organism>
<evidence type="ECO:0000313" key="2">
    <source>
        <dbReference type="EMBL" id="QHT32447.1"/>
    </source>
</evidence>
<protein>
    <recommendedName>
        <fullName evidence="1">TNase-like domain-containing protein</fullName>
    </recommendedName>
</protein>
<proteinExistence type="predicted"/>
<feature type="domain" description="TNase-like" evidence="1">
    <location>
        <begin position="16"/>
        <end position="131"/>
    </location>
</feature>
<dbReference type="AlphaFoldDB" id="A0A6C0ETR5"/>
<sequence length="131" mass="15291">MENASTDTPIFTLIGHKSIAKVVHVYDGDSVHLVIEVFGKLYKWKCRLAHVDTPELKTKNLKEKEMGFNVRDKLRELMDDKIVDVECFEFDKYGRLLVEITIRETGVKVHEWLISNNYAKKYEGGTKDKWD</sequence>
<dbReference type="InterPro" id="IPR035437">
    <property type="entry name" value="SNase_OB-fold_sf"/>
</dbReference>
<dbReference type="EMBL" id="MN738941">
    <property type="protein sequence ID" value="QHT32447.1"/>
    <property type="molecule type" value="Genomic_DNA"/>
</dbReference>
<dbReference type="InterPro" id="IPR016071">
    <property type="entry name" value="Staphylococal_nuclease_OB-fold"/>
</dbReference>
<accession>A0A6C0ETR5</accession>
<reference evidence="2" key="1">
    <citation type="journal article" date="2020" name="Nature">
        <title>Giant virus diversity and host interactions through global metagenomics.</title>
        <authorList>
            <person name="Schulz F."/>
            <person name="Roux S."/>
            <person name="Paez-Espino D."/>
            <person name="Jungbluth S."/>
            <person name="Walsh D.A."/>
            <person name="Denef V.J."/>
            <person name="McMahon K.D."/>
            <person name="Konstantinidis K.T."/>
            <person name="Eloe-Fadrosh E.A."/>
            <person name="Kyrpides N.C."/>
            <person name="Woyke T."/>
        </authorList>
    </citation>
    <scope>NUCLEOTIDE SEQUENCE</scope>
    <source>
        <strain evidence="2">GVMAG-M-3300009159-65</strain>
    </source>
</reference>